<evidence type="ECO:0000256" key="1">
    <source>
        <dbReference type="ARBA" id="ARBA00022448"/>
    </source>
</evidence>
<keyword evidence="2" id="KW-0547">Nucleotide-binding</keyword>
<evidence type="ECO:0000313" key="6">
    <source>
        <dbReference type="Proteomes" id="UP000242164"/>
    </source>
</evidence>
<accession>A0AAX2CI98</accession>
<organism evidence="5 6">
    <name type="scientific">Bacillus cytotoxicus</name>
    <dbReference type="NCBI Taxonomy" id="580165"/>
    <lineage>
        <taxon>Bacteria</taxon>
        <taxon>Bacillati</taxon>
        <taxon>Bacillota</taxon>
        <taxon>Bacilli</taxon>
        <taxon>Bacillales</taxon>
        <taxon>Bacillaceae</taxon>
        <taxon>Bacillus</taxon>
        <taxon>Bacillus cereus group</taxon>
    </lineage>
</organism>
<evidence type="ECO:0000313" key="5">
    <source>
        <dbReference type="EMBL" id="SCL94869.1"/>
    </source>
</evidence>
<comment type="caution">
    <text evidence="5">The sequence shown here is derived from an EMBL/GenBank/DDBJ whole genome shotgun (WGS) entry which is preliminary data.</text>
</comment>
<dbReference type="InterPro" id="IPR003593">
    <property type="entry name" value="AAA+_ATPase"/>
</dbReference>
<dbReference type="PROSITE" id="PS50893">
    <property type="entry name" value="ABC_TRANSPORTER_2"/>
    <property type="match status" value="1"/>
</dbReference>
<dbReference type="InterPro" id="IPR050093">
    <property type="entry name" value="ABC_SmlMolc_Importer"/>
</dbReference>
<dbReference type="NCBIfam" id="TIGR03608">
    <property type="entry name" value="L_ocin_972_ABC"/>
    <property type="match status" value="1"/>
</dbReference>
<dbReference type="InterPro" id="IPR027417">
    <property type="entry name" value="P-loop_NTPase"/>
</dbReference>
<dbReference type="PANTHER" id="PTHR42781:SF4">
    <property type="entry name" value="SPERMIDINE_PUTRESCINE IMPORT ATP-BINDING PROTEIN POTA"/>
    <property type="match status" value="1"/>
</dbReference>
<gene>
    <name evidence="5" type="ORF">BCB44BAC_02463</name>
</gene>
<evidence type="ECO:0000256" key="2">
    <source>
        <dbReference type="ARBA" id="ARBA00022741"/>
    </source>
</evidence>
<dbReference type="Pfam" id="PF00005">
    <property type="entry name" value="ABC_tran"/>
    <property type="match status" value="1"/>
</dbReference>
<dbReference type="SUPFAM" id="SSF52540">
    <property type="entry name" value="P-loop containing nucleoside triphosphate hydrolases"/>
    <property type="match status" value="1"/>
</dbReference>
<keyword evidence="1" id="KW-0813">Transport</keyword>
<evidence type="ECO:0000256" key="3">
    <source>
        <dbReference type="ARBA" id="ARBA00022840"/>
    </source>
</evidence>
<dbReference type="Proteomes" id="UP000242164">
    <property type="component" value="Unassembled WGS sequence"/>
</dbReference>
<sequence length="212" mass="24163">MKKEIEIKLENIMKKYGDQYIFKDFNVSIYNNEFVGIMGKSGTGKSTLLNIIGLLDEPDNGKVIIQGDNNPYKNRKKFFRDNLGYIFQNYALMDTETVDVNLEVALEFQKISKKEKKILMEDALKQVGLSCSLKTKVYTLSGGEQQRLALARILLKKCDIILADEPTGSLDRENRDQVIEVLKKLHNEGKTIIVVTHDIDLQNSFSRIINLG</sequence>
<protein>
    <submittedName>
        <fullName evidence="5">ABC transporter-related protein</fullName>
    </submittedName>
</protein>
<dbReference type="SMART" id="SM00382">
    <property type="entry name" value="AAA"/>
    <property type="match status" value="1"/>
</dbReference>
<dbReference type="PANTHER" id="PTHR42781">
    <property type="entry name" value="SPERMIDINE/PUTRESCINE IMPORT ATP-BINDING PROTEIN POTA"/>
    <property type="match status" value="1"/>
</dbReference>
<dbReference type="GO" id="GO:0016887">
    <property type="term" value="F:ATP hydrolysis activity"/>
    <property type="evidence" value="ECO:0007669"/>
    <property type="project" value="InterPro"/>
</dbReference>
<keyword evidence="3" id="KW-0067">ATP-binding</keyword>
<dbReference type="GO" id="GO:0005524">
    <property type="term" value="F:ATP binding"/>
    <property type="evidence" value="ECO:0007669"/>
    <property type="project" value="UniProtKB-KW"/>
</dbReference>
<dbReference type="Gene3D" id="3.40.50.300">
    <property type="entry name" value="P-loop containing nucleotide triphosphate hydrolases"/>
    <property type="match status" value="1"/>
</dbReference>
<reference evidence="5 6" key="1">
    <citation type="submission" date="2016-08" db="EMBL/GenBank/DDBJ databases">
        <authorList>
            <person name="Loux V."/>
            <person name="Rue O."/>
        </authorList>
    </citation>
    <scope>NUCLEOTIDE SEQUENCE [LARGE SCALE GENOMIC DNA]</scope>
    <source>
        <strain evidence="5 6">AFSSA_08CEB44bac</strain>
    </source>
</reference>
<dbReference type="AlphaFoldDB" id="A0AAX2CI98"/>
<dbReference type="InterPro" id="IPR003439">
    <property type="entry name" value="ABC_transporter-like_ATP-bd"/>
</dbReference>
<feature type="domain" description="ABC transporter" evidence="4">
    <location>
        <begin position="7"/>
        <end position="211"/>
    </location>
</feature>
<name>A0AAX2CI98_9BACI</name>
<dbReference type="InterPro" id="IPR019895">
    <property type="entry name" value="L_ocin_972_ABC"/>
</dbReference>
<dbReference type="RefSeq" id="WP_087098903.1">
    <property type="nucleotide sequence ID" value="NZ_CP066179.1"/>
</dbReference>
<proteinExistence type="predicted"/>
<evidence type="ECO:0000259" key="4">
    <source>
        <dbReference type="PROSITE" id="PS50893"/>
    </source>
</evidence>
<dbReference type="InterPro" id="IPR017871">
    <property type="entry name" value="ABC_transporter-like_CS"/>
</dbReference>
<dbReference type="PROSITE" id="PS00211">
    <property type="entry name" value="ABC_TRANSPORTER_1"/>
    <property type="match status" value="1"/>
</dbReference>
<dbReference type="EMBL" id="FMIK01000029">
    <property type="protein sequence ID" value="SCL94869.1"/>
    <property type="molecule type" value="Genomic_DNA"/>
</dbReference>